<dbReference type="InterPro" id="IPR002893">
    <property type="entry name" value="Znf_MYND"/>
</dbReference>
<dbReference type="Gene3D" id="1.10.220.160">
    <property type="match status" value="1"/>
</dbReference>
<dbReference type="PROSITE" id="PS50280">
    <property type="entry name" value="SET"/>
    <property type="match status" value="1"/>
</dbReference>
<gene>
    <name evidence="8" type="ORF">BJ322DRAFT_1099123</name>
</gene>
<dbReference type="Pfam" id="PF01753">
    <property type="entry name" value="zf-MYND"/>
    <property type="match status" value="1"/>
</dbReference>
<feature type="domain" description="MYND-type" evidence="7">
    <location>
        <begin position="90"/>
        <end position="127"/>
    </location>
</feature>
<evidence type="ECO:0000256" key="3">
    <source>
        <dbReference type="ARBA" id="ARBA00022833"/>
    </source>
</evidence>
<dbReference type="PANTHER" id="PTHR12197">
    <property type="entry name" value="HISTONE-LYSINE N-METHYLTRANSFERASE SMYD"/>
    <property type="match status" value="1"/>
</dbReference>
<evidence type="ECO:0000259" key="6">
    <source>
        <dbReference type="PROSITE" id="PS50280"/>
    </source>
</evidence>
<evidence type="ECO:0000256" key="4">
    <source>
        <dbReference type="PROSITE-ProRule" id="PRU00134"/>
    </source>
</evidence>
<evidence type="ECO:0000313" key="8">
    <source>
        <dbReference type="EMBL" id="KAF9788671.1"/>
    </source>
</evidence>
<keyword evidence="3" id="KW-0862">Zinc</keyword>
<evidence type="ECO:0000256" key="2">
    <source>
        <dbReference type="ARBA" id="ARBA00022771"/>
    </source>
</evidence>
<dbReference type="SUPFAM" id="SSF82199">
    <property type="entry name" value="SET domain"/>
    <property type="match status" value="1"/>
</dbReference>
<comment type="caution">
    <text evidence="8">The sequence shown here is derived from an EMBL/GenBank/DDBJ whole genome shotgun (WGS) entry which is preliminary data.</text>
</comment>
<keyword evidence="9" id="KW-1185">Reference proteome</keyword>
<proteinExistence type="predicted"/>
<keyword evidence="2 4" id="KW-0863">Zinc-finger</keyword>
<dbReference type="Gene3D" id="6.10.140.2220">
    <property type="match status" value="1"/>
</dbReference>
<sequence length="601" mass="65468">MSFRGLRASRDKKQAKSFVTDQTPPSVVHDNPPDSITPTPSEKPGFRYDLPASMEMRVVPGKGRAVFSITLLHCRPRVLVLSVPNISRYCSYCCAELVTKRCSACRTVWYCDLACQKWDWTLHKSECDCLGRVRNLSSDQENPSIPPDAVRCLARISFAKVKYGLHSDQAKELDSFHSLKGALSQSAQTSHTQLAHALVQYLGVEAPTDLEQYGIRSAGDLVDLISRFSTNTHTLTTPNLTQIGLAVSPVLSLFNHSCEPNAVLVFPGSPRGEKGSPSMQLVCIRDINPGDEVSMDSTSPAGVIVVSYVDTTLPCDQRRTQLKDTYGFDCTCTLCQRSENPTYVDPRASIYCPARCGGMSFFPTPERPYVECTACKKRAPTEVEAVQDALRIGQEALDKVTALQDSDPAYASKIATNIISLLTSAGVANGSHPLLGLLRSQHYLLTISLSSSADAITGTTLTASVKEEHQKLLDDAIRTAARVLQGLVEVLPMGHPIRAIHLSELGLLCATDETASNVPALSLPANEKVFPPTGAARLQLAINYLVEARKELLIAFGAGTEGGDVGKKVRETLIQLEAEMGIWKEGVKTAWKEQVLDRPQR</sequence>
<dbReference type="AlphaFoldDB" id="A0A9P6HLL9"/>
<keyword evidence="1" id="KW-0479">Metal-binding</keyword>
<dbReference type="EMBL" id="WIUZ02000004">
    <property type="protein sequence ID" value="KAF9788671.1"/>
    <property type="molecule type" value="Genomic_DNA"/>
</dbReference>
<dbReference type="Proteomes" id="UP000736335">
    <property type="component" value="Unassembled WGS sequence"/>
</dbReference>
<dbReference type="InterPro" id="IPR046341">
    <property type="entry name" value="SET_dom_sf"/>
</dbReference>
<dbReference type="GO" id="GO:0008270">
    <property type="term" value="F:zinc ion binding"/>
    <property type="evidence" value="ECO:0007669"/>
    <property type="project" value="UniProtKB-KW"/>
</dbReference>
<dbReference type="OrthoDB" id="265717at2759"/>
<dbReference type="InterPro" id="IPR050869">
    <property type="entry name" value="H3K4_H4K5_MeTrfase"/>
</dbReference>
<accession>A0A9P6HLL9</accession>
<evidence type="ECO:0008006" key="10">
    <source>
        <dbReference type="Google" id="ProtNLM"/>
    </source>
</evidence>
<evidence type="ECO:0000256" key="5">
    <source>
        <dbReference type="SAM" id="MobiDB-lite"/>
    </source>
</evidence>
<dbReference type="PROSITE" id="PS50865">
    <property type="entry name" value="ZF_MYND_2"/>
    <property type="match status" value="1"/>
</dbReference>
<organism evidence="8 9">
    <name type="scientific">Thelephora terrestris</name>
    <dbReference type="NCBI Taxonomy" id="56493"/>
    <lineage>
        <taxon>Eukaryota</taxon>
        <taxon>Fungi</taxon>
        <taxon>Dikarya</taxon>
        <taxon>Basidiomycota</taxon>
        <taxon>Agaricomycotina</taxon>
        <taxon>Agaricomycetes</taxon>
        <taxon>Thelephorales</taxon>
        <taxon>Thelephoraceae</taxon>
        <taxon>Thelephora</taxon>
    </lineage>
</organism>
<evidence type="ECO:0000313" key="9">
    <source>
        <dbReference type="Proteomes" id="UP000736335"/>
    </source>
</evidence>
<name>A0A9P6HLL9_9AGAM</name>
<dbReference type="Gene3D" id="2.170.270.10">
    <property type="entry name" value="SET domain"/>
    <property type="match status" value="1"/>
</dbReference>
<evidence type="ECO:0000256" key="1">
    <source>
        <dbReference type="ARBA" id="ARBA00022723"/>
    </source>
</evidence>
<dbReference type="Pfam" id="PF00856">
    <property type="entry name" value="SET"/>
    <property type="match status" value="1"/>
</dbReference>
<dbReference type="GO" id="GO:0005634">
    <property type="term" value="C:nucleus"/>
    <property type="evidence" value="ECO:0007669"/>
    <property type="project" value="TreeGrafter"/>
</dbReference>
<dbReference type="InterPro" id="IPR001214">
    <property type="entry name" value="SET_dom"/>
</dbReference>
<feature type="domain" description="SET" evidence="6">
    <location>
        <begin position="52"/>
        <end position="298"/>
    </location>
</feature>
<dbReference type="PROSITE" id="PS01360">
    <property type="entry name" value="ZF_MYND_1"/>
    <property type="match status" value="1"/>
</dbReference>
<protein>
    <recommendedName>
        <fullName evidence="10">SET domain-containing protein</fullName>
    </recommendedName>
</protein>
<evidence type="ECO:0000259" key="7">
    <source>
        <dbReference type="PROSITE" id="PS50865"/>
    </source>
</evidence>
<reference evidence="8" key="2">
    <citation type="submission" date="2020-11" db="EMBL/GenBank/DDBJ databases">
        <authorList>
            <consortium name="DOE Joint Genome Institute"/>
            <person name="Kuo A."/>
            <person name="Miyauchi S."/>
            <person name="Kiss E."/>
            <person name="Drula E."/>
            <person name="Kohler A."/>
            <person name="Sanchez-Garcia M."/>
            <person name="Andreopoulos B."/>
            <person name="Barry K.W."/>
            <person name="Bonito G."/>
            <person name="Buee M."/>
            <person name="Carver A."/>
            <person name="Chen C."/>
            <person name="Cichocki N."/>
            <person name="Clum A."/>
            <person name="Culley D."/>
            <person name="Crous P.W."/>
            <person name="Fauchery L."/>
            <person name="Girlanda M."/>
            <person name="Hayes R."/>
            <person name="Keri Z."/>
            <person name="Labutti K."/>
            <person name="Lipzen A."/>
            <person name="Lombard V."/>
            <person name="Magnuson J."/>
            <person name="Maillard F."/>
            <person name="Morin E."/>
            <person name="Murat C."/>
            <person name="Nolan M."/>
            <person name="Ohm R."/>
            <person name="Pangilinan J."/>
            <person name="Pereira M."/>
            <person name="Perotto S."/>
            <person name="Peter M."/>
            <person name="Riley R."/>
            <person name="Sitrit Y."/>
            <person name="Stielow B."/>
            <person name="Szollosi G."/>
            <person name="Zifcakova L."/>
            <person name="Stursova M."/>
            <person name="Spatafora J.W."/>
            <person name="Tedersoo L."/>
            <person name="Vaario L.-M."/>
            <person name="Yamada A."/>
            <person name="Yan M."/>
            <person name="Wang P."/>
            <person name="Xu J."/>
            <person name="Bruns T."/>
            <person name="Baldrian P."/>
            <person name="Vilgalys R."/>
            <person name="Henrissat B."/>
            <person name="Grigoriev I.V."/>
            <person name="Hibbett D."/>
            <person name="Nagy L.G."/>
            <person name="Martin F.M."/>
        </authorList>
    </citation>
    <scope>NUCLEOTIDE SEQUENCE</scope>
    <source>
        <strain evidence="8">UH-Tt-Lm1</strain>
    </source>
</reference>
<feature type="region of interest" description="Disordered" evidence="5">
    <location>
        <begin position="1"/>
        <end position="45"/>
    </location>
</feature>
<reference evidence="8" key="1">
    <citation type="journal article" date="2020" name="Nat. Commun.">
        <title>Large-scale genome sequencing of mycorrhizal fungi provides insights into the early evolution of symbiotic traits.</title>
        <authorList>
            <person name="Miyauchi S."/>
            <person name="Kiss E."/>
            <person name="Kuo A."/>
            <person name="Drula E."/>
            <person name="Kohler A."/>
            <person name="Sanchez-Garcia M."/>
            <person name="Morin E."/>
            <person name="Andreopoulos B."/>
            <person name="Barry K.W."/>
            <person name="Bonito G."/>
            <person name="Buee M."/>
            <person name="Carver A."/>
            <person name="Chen C."/>
            <person name="Cichocki N."/>
            <person name="Clum A."/>
            <person name="Culley D."/>
            <person name="Crous P.W."/>
            <person name="Fauchery L."/>
            <person name="Girlanda M."/>
            <person name="Hayes R.D."/>
            <person name="Keri Z."/>
            <person name="LaButti K."/>
            <person name="Lipzen A."/>
            <person name="Lombard V."/>
            <person name="Magnuson J."/>
            <person name="Maillard F."/>
            <person name="Murat C."/>
            <person name="Nolan M."/>
            <person name="Ohm R.A."/>
            <person name="Pangilinan J."/>
            <person name="Pereira M.F."/>
            <person name="Perotto S."/>
            <person name="Peter M."/>
            <person name="Pfister S."/>
            <person name="Riley R."/>
            <person name="Sitrit Y."/>
            <person name="Stielow J.B."/>
            <person name="Szollosi G."/>
            <person name="Zifcakova L."/>
            <person name="Stursova M."/>
            <person name="Spatafora J.W."/>
            <person name="Tedersoo L."/>
            <person name="Vaario L.M."/>
            <person name="Yamada A."/>
            <person name="Yan M."/>
            <person name="Wang P."/>
            <person name="Xu J."/>
            <person name="Bruns T."/>
            <person name="Baldrian P."/>
            <person name="Vilgalys R."/>
            <person name="Dunand C."/>
            <person name="Henrissat B."/>
            <person name="Grigoriev I.V."/>
            <person name="Hibbett D."/>
            <person name="Nagy L.G."/>
            <person name="Martin F.M."/>
        </authorList>
    </citation>
    <scope>NUCLEOTIDE SEQUENCE</scope>
    <source>
        <strain evidence="8">UH-Tt-Lm1</strain>
    </source>
</reference>
<dbReference type="PANTHER" id="PTHR12197:SF251">
    <property type="entry name" value="EG:BACR7C10.4 PROTEIN"/>
    <property type="match status" value="1"/>
</dbReference>